<dbReference type="SUPFAM" id="SSF52540">
    <property type="entry name" value="P-loop containing nucleoside triphosphate hydrolases"/>
    <property type="match status" value="1"/>
</dbReference>
<sequence length="308" mass="34063">MTGLCIDAKGVTRRYQGGRGIKGIDLAIPAGRIVGLVGANGSGKTTLLRAIIGLTGAEGELRVNGLDPWVQRGAMMEDVTFIADTAILPRWMTATQVLDYVEGVHPRFDREKAERFLARTTVGRKMKVKQMSKGMVVQLHLAVVLAIDARLLVLDEPTLGLDLVFRTAFYRTLLEEFASEDRTILVSTHQVEEIEHILTDVVVLSEGKIVFQEAMDALETRFFELRAMPEREQEARRLGPVAEWRSLGQTQFLFDLTKSPGVTADMIRILGEVRVPRLADVLVRLMEAARPEMVGAGEWGHSGKGNGQ</sequence>
<keyword evidence="3 5" id="KW-0067">ATP-binding</keyword>
<dbReference type="Pfam" id="PF00005">
    <property type="entry name" value="ABC_tran"/>
    <property type="match status" value="1"/>
</dbReference>
<dbReference type="CDD" id="cd03230">
    <property type="entry name" value="ABC_DR_subfamily_A"/>
    <property type="match status" value="1"/>
</dbReference>
<evidence type="ECO:0000313" key="6">
    <source>
        <dbReference type="Proteomes" id="UP001062443"/>
    </source>
</evidence>
<keyword evidence="2" id="KW-0547">Nucleotide-binding</keyword>
<evidence type="ECO:0000256" key="3">
    <source>
        <dbReference type="ARBA" id="ARBA00022840"/>
    </source>
</evidence>
<evidence type="ECO:0000256" key="2">
    <source>
        <dbReference type="ARBA" id="ARBA00022741"/>
    </source>
</evidence>
<dbReference type="InterPro" id="IPR027417">
    <property type="entry name" value="P-loop_NTPase"/>
</dbReference>
<evidence type="ECO:0000259" key="4">
    <source>
        <dbReference type="PROSITE" id="PS50893"/>
    </source>
</evidence>
<comment type="caution">
    <text evidence="5">The sequence shown here is derived from an EMBL/GenBank/DDBJ whole genome shotgun (WGS) entry which is preliminary data.</text>
</comment>
<dbReference type="PROSITE" id="PS50893">
    <property type="entry name" value="ABC_TRANSPORTER_2"/>
    <property type="match status" value="1"/>
</dbReference>
<dbReference type="RefSeq" id="WP_245642372.1">
    <property type="nucleotide sequence ID" value="NZ_BAQB01000020.1"/>
</dbReference>
<dbReference type="GO" id="GO:0005524">
    <property type="term" value="F:ATP binding"/>
    <property type="evidence" value="ECO:0007669"/>
    <property type="project" value="UniProtKB-KW"/>
</dbReference>
<dbReference type="PANTHER" id="PTHR42939">
    <property type="entry name" value="ABC TRANSPORTER ATP-BINDING PROTEIN ALBC-RELATED"/>
    <property type="match status" value="1"/>
</dbReference>
<organism evidence="5 6">
    <name type="scientific">Neokomagataea tanensis NBRC 106556</name>
    <dbReference type="NCBI Taxonomy" id="1223519"/>
    <lineage>
        <taxon>Bacteria</taxon>
        <taxon>Pseudomonadati</taxon>
        <taxon>Pseudomonadota</taxon>
        <taxon>Alphaproteobacteria</taxon>
        <taxon>Acetobacterales</taxon>
        <taxon>Acetobacteraceae</taxon>
        <taxon>Neokomagataea</taxon>
    </lineage>
</organism>
<dbReference type="InterPro" id="IPR003593">
    <property type="entry name" value="AAA+_ATPase"/>
</dbReference>
<gene>
    <name evidence="5" type="ORF">AA106556_1422</name>
</gene>
<keyword evidence="6" id="KW-1185">Reference proteome</keyword>
<dbReference type="PANTHER" id="PTHR42939:SF1">
    <property type="entry name" value="ABC TRANSPORTER ATP-BINDING PROTEIN ALBC-RELATED"/>
    <property type="match status" value="1"/>
</dbReference>
<name>A0ABQ0QJX4_9PROT</name>
<evidence type="ECO:0000256" key="1">
    <source>
        <dbReference type="ARBA" id="ARBA00022448"/>
    </source>
</evidence>
<protein>
    <submittedName>
        <fullName evidence="5">Multidrug ABC transporter ATP-binding protein</fullName>
    </submittedName>
</protein>
<dbReference type="Proteomes" id="UP001062443">
    <property type="component" value="Unassembled WGS sequence"/>
</dbReference>
<dbReference type="SMART" id="SM00382">
    <property type="entry name" value="AAA"/>
    <property type="match status" value="1"/>
</dbReference>
<feature type="domain" description="ABC transporter" evidence="4">
    <location>
        <begin position="6"/>
        <end position="231"/>
    </location>
</feature>
<evidence type="ECO:0000313" key="5">
    <source>
        <dbReference type="EMBL" id="GBR47349.1"/>
    </source>
</evidence>
<reference evidence="5" key="1">
    <citation type="submission" date="2013-04" db="EMBL/GenBank/DDBJ databases">
        <title>The genome sequencing project of 58 acetic acid bacteria.</title>
        <authorList>
            <person name="Okamoto-Kainuma A."/>
            <person name="Ishikawa M."/>
            <person name="Umino S."/>
            <person name="Koizumi Y."/>
            <person name="Shiwa Y."/>
            <person name="Yoshikawa H."/>
            <person name="Matsutani M."/>
            <person name="Matsushita K."/>
        </authorList>
    </citation>
    <scope>NUCLEOTIDE SEQUENCE</scope>
    <source>
        <strain evidence="5">NBRC 106556</strain>
    </source>
</reference>
<dbReference type="InterPro" id="IPR003439">
    <property type="entry name" value="ABC_transporter-like_ATP-bd"/>
</dbReference>
<dbReference type="InterPro" id="IPR051782">
    <property type="entry name" value="ABC_Transporter_VariousFunc"/>
</dbReference>
<dbReference type="EMBL" id="BAQB01000020">
    <property type="protein sequence ID" value="GBR47349.1"/>
    <property type="molecule type" value="Genomic_DNA"/>
</dbReference>
<keyword evidence="1" id="KW-0813">Transport</keyword>
<accession>A0ABQ0QJX4</accession>
<proteinExistence type="predicted"/>
<dbReference type="Gene3D" id="3.40.50.300">
    <property type="entry name" value="P-loop containing nucleotide triphosphate hydrolases"/>
    <property type="match status" value="1"/>
</dbReference>